<dbReference type="GO" id="GO:0006566">
    <property type="term" value="P:threonine metabolic process"/>
    <property type="evidence" value="ECO:0000318"/>
    <property type="project" value="GO_Central"/>
</dbReference>
<reference evidence="5" key="1">
    <citation type="submission" date="2012-12" db="EMBL/GenBank/DDBJ databases">
        <authorList>
            <person name="Hellsten U."/>
            <person name="Grimwood J."/>
            <person name="Chapman J.A."/>
            <person name="Shapiro H."/>
            <person name="Aerts A."/>
            <person name="Otillar R.P."/>
            <person name="Terry A.Y."/>
            <person name="Boore J.L."/>
            <person name="Simakov O."/>
            <person name="Marletaz F."/>
            <person name="Cho S.-J."/>
            <person name="Edsinger-Gonzales E."/>
            <person name="Havlak P."/>
            <person name="Kuo D.-H."/>
            <person name="Larsson T."/>
            <person name="Lv J."/>
            <person name="Arendt D."/>
            <person name="Savage R."/>
            <person name="Osoegawa K."/>
            <person name="de Jong P."/>
            <person name="Lindberg D.R."/>
            <person name="Seaver E.C."/>
            <person name="Weisblat D.A."/>
            <person name="Putnam N.H."/>
            <person name="Grigoriev I.V."/>
            <person name="Rokhsar D.S."/>
        </authorList>
    </citation>
    <scope>NUCLEOTIDE SEQUENCE</scope>
</reference>
<dbReference type="GeneID" id="20211581"/>
<dbReference type="EnsemblMetazoa" id="HelroT190387">
    <property type="protein sequence ID" value="HelroP190387"/>
    <property type="gene ID" value="HelroG190387"/>
</dbReference>
<name>T1FRY4_HELRO</name>
<dbReference type="CTD" id="20211581"/>
<dbReference type="EMBL" id="AMQM01002883">
    <property type="status" value="NOT_ANNOTATED_CDS"/>
    <property type="molecule type" value="Genomic_DNA"/>
</dbReference>
<dbReference type="Gene3D" id="3.90.180.10">
    <property type="entry name" value="Medium-chain alcohol dehydrogenases, catalytic domain"/>
    <property type="match status" value="1"/>
</dbReference>
<evidence type="ECO:0000313" key="4">
    <source>
        <dbReference type="EnsemblMetazoa" id="HelroP190387"/>
    </source>
</evidence>
<dbReference type="STRING" id="6412.T1FRY4"/>
<dbReference type="PANTHER" id="PTHR43401">
    <property type="entry name" value="L-THREONINE 3-DEHYDROGENASE"/>
    <property type="match status" value="1"/>
</dbReference>
<reference evidence="4" key="3">
    <citation type="submission" date="2015-06" db="UniProtKB">
        <authorList>
            <consortium name="EnsemblMetazoa"/>
        </authorList>
    </citation>
    <scope>IDENTIFICATION</scope>
</reference>
<keyword evidence="5" id="KW-1185">Reference proteome</keyword>
<dbReference type="GO" id="GO:0008743">
    <property type="term" value="F:L-threonine 3-dehydrogenase activity"/>
    <property type="evidence" value="ECO:0000318"/>
    <property type="project" value="GO_Central"/>
</dbReference>
<feature type="domain" description="Alcohol dehydrogenase-like C-terminal" evidence="2">
    <location>
        <begin position="211"/>
        <end position="319"/>
    </location>
</feature>
<dbReference type="PANTHER" id="PTHR43401:SF2">
    <property type="entry name" value="L-THREONINE 3-DEHYDROGENASE"/>
    <property type="match status" value="1"/>
</dbReference>
<dbReference type="SUPFAM" id="SSF51735">
    <property type="entry name" value="NAD(P)-binding Rossmann-fold domains"/>
    <property type="match status" value="1"/>
</dbReference>
<gene>
    <name evidence="4" type="primary">20211581</name>
    <name evidence="3" type="ORF">HELRODRAFT_190387</name>
</gene>
<keyword evidence="1" id="KW-0560">Oxidoreductase</keyword>
<accession>T1FRY4</accession>
<dbReference type="Pfam" id="PF00107">
    <property type="entry name" value="ADH_zinc_N"/>
    <property type="match status" value="1"/>
</dbReference>
<evidence type="ECO:0000259" key="2">
    <source>
        <dbReference type="Pfam" id="PF00107"/>
    </source>
</evidence>
<dbReference type="HOGENOM" id="CLU_827106_0_0_1"/>
<dbReference type="KEGG" id="hro:HELRODRAFT_190387"/>
<dbReference type="RefSeq" id="XP_009011948.1">
    <property type="nucleotide sequence ID" value="XM_009013700.1"/>
</dbReference>
<dbReference type="Proteomes" id="UP000015101">
    <property type="component" value="Unassembled WGS sequence"/>
</dbReference>
<dbReference type="Gene3D" id="3.40.50.720">
    <property type="entry name" value="NAD(P)-binding Rossmann-like Domain"/>
    <property type="match status" value="1"/>
</dbReference>
<dbReference type="EMBL" id="KB095905">
    <property type="protein sequence ID" value="ESO10134.1"/>
    <property type="molecule type" value="Genomic_DNA"/>
</dbReference>
<evidence type="ECO:0000256" key="1">
    <source>
        <dbReference type="ARBA" id="ARBA00023002"/>
    </source>
</evidence>
<dbReference type="InterPro" id="IPR013149">
    <property type="entry name" value="ADH-like_C"/>
</dbReference>
<sequence length="336" mass="38390">MTSVYNNKNKLSKMRQRNSEPYINCWSAEIGGVLIKVNYIEKYAEFEPKCDAELDQPRSRFSNSVLPDVVCTGTIISMHPSLLREPAGGLQRQQVNQPELHRPLQPGDRCVLYFSKEFQLLTRNELPEFMQIHDTGSLIRAPSSLSDETVARMTREMFFCYTAFKQMHARASEVMQIYRVVNILIVGCADVGLMTLRMLLESEDIKERSRIAYADADANNVDSARKMGCRHFLFWKNENYEPDILRDTLHEMPKGADIIIDFVSSYRSLSRSLQLLNKGGTMFLAANTTFLSAICIDAIFRNNILMVPITLGSRKLMTEFLNQSPSWSSIANFQVK</sequence>
<proteinExistence type="predicted"/>
<evidence type="ECO:0000313" key="3">
    <source>
        <dbReference type="EMBL" id="ESO10134.1"/>
    </source>
</evidence>
<organism evidence="4 5">
    <name type="scientific">Helobdella robusta</name>
    <name type="common">Californian leech</name>
    <dbReference type="NCBI Taxonomy" id="6412"/>
    <lineage>
        <taxon>Eukaryota</taxon>
        <taxon>Metazoa</taxon>
        <taxon>Spiralia</taxon>
        <taxon>Lophotrochozoa</taxon>
        <taxon>Annelida</taxon>
        <taxon>Clitellata</taxon>
        <taxon>Hirudinea</taxon>
        <taxon>Rhynchobdellida</taxon>
        <taxon>Glossiphoniidae</taxon>
        <taxon>Helobdella</taxon>
    </lineage>
</organism>
<dbReference type="InterPro" id="IPR036291">
    <property type="entry name" value="NAD(P)-bd_dom_sf"/>
</dbReference>
<dbReference type="AlphaFoldDB" id="T1FRY4"/>
<dbReference type="InterPro" id="IPR050129">
    <property type="entry name" value="Zn_alcohol_dh"/>
</dbReference>
<dbReference type="InParanoid" id="T1FRY4"/>
<reference evidence="3 5" key="2">
    <citation type="journal article" date="2013" name="Nature">
        <title>Insights into bilaterian evolution from three spiralian genomes.</title>
        <authorList>
            <person name="Simakov O."/>
            <person name="Marletaz F."/>
            <person name="Cho S.J."/>
            <person name="Edsinger-Gonzales E."/>
            <person name="Havlak P."/>
            <person name="Hellsten U."/>
            <person name="Kuo D.H."/>
            <person name="Larsson T."/>
            <person name="Lv J."/>
            <person name="Arendt D."/>
            <person name="Savage R."/>
            <person name="Osoegawa K."/>
            <person name="de Jong P."/>
            <person name="Grimwood J."/>
            <person name="Chapman J.A."/>
            <person name="Shapiro H."/>
            <person name="Aerts A."/>
            <person name="Otillar R.P."/>
            <person name="Terry A.Y."/>
            <person name="Boore J.L."/>
            <person name="Grigoriev I.V."/>
            <person name="Lindberg D.R."/>
            <person name="Seaver E.C."/>
            <person name="Weisblat D.A."/>
            <person name="Putnam N.H."/>
            <person name="Rokhsar D.S."/>
        </authorList>
    </citation>
    <scope>NUCLEOTIDE SEQUENCE</scope>
</reference>
<protein>
    <recommendedName>
        <fullName evidence="2">Alcohol dehydrogenase-like C-terminal domain-containing protein</fullName>
    </recommendedName>
</protein>
<evidence type="ECO:0000313" key="5">
    <source>
        <dbReference type="Proteomes" id="UP000015101"/>
    </source>
</evidence>